<reference evidence="2" key="1">
    <citation type="journal article" date="2010" name="Nat. Biotechnol.">
        <title>Draft genome sequence of the oilseed species Ricinus communis.</title>
        <authorList>
            <person name="Chan A.P."/>
            <person name="Crabtree J."/>
            <person name="Zhao Q."/>
            <person name="Lorenzi H."/>
            <person name="Orvis J."/>
            <person name="Puiu D."/>
            <person name="Melake-Berhan A."/>
            <person name="Jones K.M."/>
            <person name="Redman J."/>
            <person name="Chen G."/>
            <person name="Cahoon E.B."/>
            <person name="Gedil M."/>
            <person name="Stanke M."/>
            <person name="Haas B.J."/>
            <person name="Wortman J.R."/>
            <person name="Fraser-Liggett C.M."/>
            <person name="Ravel J."/>
            <person name="Rabinowicz P.D."/>
        </authorList>
    </citation>
    <scope>NUCLEOTIDE SEQUENCE [LARGE SCALE GENOMIC DNA]</scope>
    <source>
        <strain evidence="2">cv. Hale</strain>
    </source>
</reference>
<dbReference type="InParanoid" id="B9RRE0"/>
<evidence type="ECO:0000313" key="1">
    <source>
        <dbReference type="EMBL" id="EEF46056.1"/>
    </source>
</evidence>
<dbReference type="EMBL" id="EQ973803">
    <property type="protein sequence ID" value="EEF46056.1"/>
    <property type="molecule type" value="Genomic_DNA"/>
</dbReference>
<sequence>MAFEEFKAIYGEPKAEWVTNSSVLGSVPLRRFLMHVFAPDYYHLKFLATDFHSNTFHALKSVVQLEDMRDSIGIGGSWSDFVDYIIASVKSEDVKLVLEKRSDSDGPTCAKLVAQKAKGMPVISISLTKLEDSAANNALENLSFSLFKALKSAQNLNRDFDS</sequence>
<evidence type="ECO:0000313" key="2">
    <source>
        <dbReference type="Proteomes" id="UP000008311"/>
    </source>
</evidence>
<protein>
    <submittedName>
        <fullName evidence="1">Uncharacterized protein</fullName>
    </submittedName>
</protein>
<name>B9RRE0_RICCO</name>
<dbReference type="PANTHER" id="PTHR35770:SF1">
    <property type="entry name" value="U2 SMALL NUCLEAR RIBONUCLEOPROTEIN AUXILIARY FACTOR-LIKE PROTEIN"/>
    <property type="match status" value="1"/>
</dbReference>
<dbReference type="eggNOG" id="ENOG502RXHS">
    <property type="taxonomic scope" value="Eukaryota"/>
</dbReference>
<proteinExistence type="predicted"/>
<gene>
    <name evidence="1" type="ORF">RCOM_1188010</name>
</gene>
<dbReference type="Proteomes" id="UP000008311">
    <property type="component" value="Unassembled WGS sequence"/>
</dbReference>
<dbReference type="PANTHER" id="PTHR35770">
    <property type="entry name" value="U2 SMALL NUCLEAR RIBONUCLEOPROTEIN AUXILIARY FACTOR-LIKE PROTEIN"/>
    <property type="match status" value="1"/>
</dbReference>
<organism evidence="1 2">
    <name type="scientific">Ricinus communis</name>
    <name type="common">Castor bean</name>
    <dbReference type="NCBI Taxonomy" id="3988"/>
    <lineage>
        <taxon>Eukaryota</taxon>
        <taxon>Viridiplantae</taxon>
        <taxon>Streptophyta</taxon>
        <taxon>Embryophyta</taxon>
        <taxon>Tracheophyta</taxon>
        <taxon>Spermatophyta</taxon>
        <taxon>Magnoliopsida</taxon>
        <taxon>eudicotyledons</taxon>
        <taxon>Gunneridae</taxon>
        <taxon>Pentapetalae</taxon>
        <taxon>rosids</taxon>
        <taxon>fabids</taxon>
        <taxon>Malpighiales</taxon>
        <taxon>Euphorbiaceae</taxon>
        <taxon>Acalyphoideae</taxon>
        <taxon>Acalypheae</taxon>
        <taxon>Ricinus</taxon>
    </lineage>
</organism>
<dbReference type="FunCoup" id="B9RRE0">
    <property type="interactions" value="1067"/>
</dbReference>
<accession>B9RRE0</accession>
<keyword evidence="2" id="KW-1185">Reference proteome</keyword>
<dbReference type="STRING" id="3988.B9RRE0"/>
<dbReference type="AlphaFoldDB" id="B9RRE0"/>